<reference evidence="2" key="2">
    <citation type="journal article" date="2023" name="Science">
        <title>Genomic signatures of disease resistance in endangered staghorn corals.</title>
        <authorList>
            <person name="Vollmer S.V."/>
            <person name="Selwyn J.D."/>
            <person name="Despard B.A."/>
            <person name="Roesel C.L."/>
        </authorList>
    </citation>
    <scope>NUCLEOTIDE SEQUENCE</scope>
    <source>
        <strain evidence="2">K2</strain>
    </source>
</reference>
<accession>A0AAD9UYA3</accession>
<evidence type="ECO:0000313" key="3">
    <source>
        <dbReference type="Proteomes" id="UP001249851"/>
    </source>
</evidence>
<evidence type="ECO:0000256" key="1">
    <source>
        <dbReference type="SAM" id="MobiDB-lite"/>
    </source>
</evidence>
<dbReference type="Proteomes" id="UP001249851">
    <property type="component" value="Unassembled WGS sequence"/>
</dbReference>
<proteinExistence type="predicted"/>
<gene>
    <name evidence="2" type="ORF">P5673_024405</name>
</gene>
<feature type="region of interest" description="Disordered" evidence="1">
    <location>
        <begin position="1"/>
        <end position="47"/>
    </location>
</feature>
<comment type="caution">
    <text evidence="2">The sequence shown here is derived from an EMBL/GenBank/DDBJ whole genome shotgun (WGS) entry which is preliminary data.</text>
</comment>
<evidence type="ECO:0000313" key="2">
    <source>
        <dbReference type="EMBL" id="KAK2554060.1"/>
    </source>
</evidence>
<feature type="compositionally biased region" description="Low complexity" evidence="1">
    <location>
        <begin position="25"/>
        <end position="38"/>
    </location>
</feature>
<organism evidence="2 3">
    <name type="scientific">Acropora cervicornis</name>
    <name type="common">Staghorn coral</name>
    <dbReference type="NCBI Taxonomy" id="6130"/>
    <lineage>
        <taxon>Eukaryota</taxon>
        <taxon>Metazoa</taxon>
        <taxon>Cnidaria</taxon>
        <taxon>Anthozoa</taxon>
        <taxon>Hexacorallia</taxon>
        <taxon>Scleractinia</taxon>
        <taxon>Astrocoeniina</taxon>
        <taxon>Acroporidae</taxon>
        <taxon>Acropora</taxon>
    </lineage>
</organism>
<dbReference type="AlphaFoldDB" id="A0AAD9UYA3"/>
<dbReference type="EMBL" id="JARQWQ010000072">
    <property type="protein sequence ID" value="KAK2554060.1"/>
    <property type="molecule type" value="Genomic_DNA"/>
</dbReference>
<name>A0AAD9UYA3_ACRCE</name>
<protein>
    <submittedName>
        <fullName evidence="2">Uncharacterized protein</fullName>
    </submittedName>
</protein>
<keyword evidence="3" id="KW-1185">Reference proteome</keyword>
<reference evidence="2" key="1">
    <citation type="journal article" date="2023" name="G3 (Bethesda)">
        <title>Whole genome assembly and annotation of the endangered Caribbean coral Acropora cervicornis.</title>
        <authorList>
            <person name="Selwyn J.D."/>
            <person name="Vollmer S.V."/>
        </authorList>
    </citation>
    <scope>NUCLEOTIDE SEQUENCE</scope>
    <source>
        <strain evidence="2">K2</strain>
    </source>
</reference>
<sequence>MTRMSSQALRRLEAHNAILEQLGTSNRSSGSSSHQSNASDEERVPAWAQKLLDAQKESKERLKSFKNEVKETGKRASWKLERSPVPEFKYKRHKIQFDINQKCYGKGPECSGYVR</sequence>